<dbReference type="InterPro" id="IPR050166">
    <property type="entry name" value="ABC_transporter_ATP-bind"/>
</dbReference>
<dbReference type="Gene3D" id="3.40.50.300">
    <property type="entry name" value="P-loop containing nucleotide triphosphate hydrolases"/>
    <property type="match status" value="1"/>
</dbReference>
<reference evidence="5" key="1">
    <citation type="submission" date="2020-10" db="EMBL/GenBank/DDBJ databases">
        <authorList>
            <person name="Gilroy R."/>
        </authorList>
    </citation>
    <scope>NUCLEOTIDE SEQUENCE</scope>
    <source>
        <strain evidence="5">9366</strain>
    </source>
</reference>
<dbReference type="InterPro" id="IPR027417">
    <property type="entry name" value="P-loop_NTPase"/>
</dbReference>
<evidence type="ECO:0000313" key="6">
    <source>
        <dbReference type="Proteomes" id="UP000824145"/>
    </source>
</evidence>
<dbReference type="SUPFAM" id="SSF52540">
    <property type="entry name" value="P-loop containing nucleoside triphosphate hydrolases"/>
    <property type="match status" value="1"/>
</dbReference>
<feature type="domain" description="ABC transporter" evidence="4">
    <location>
        <begin position="2"/>
        <end position="216"/>
    </location>
</feature>
<keyword evidence="3 5" id="KW-0067">ATP-binding</keyword>
<protein>
    <submittedName>
        <fullName evidence="5">ABC transporter ATP-binding protein</fullName>
    </submittedName>
</protein>
<evidence type="ECO:0000256" key="1">
    <source>
        <dbReference type="ARBA" id="ARBA00022448"/>
    </source>
</evidence>
<evidence type="ECO:0000256" key="3">
    <source>
        <dbReference type="ARBA" id="ARBA00022840"/>
    </source>
</evidence>
<dbReference type="SMART" id="SM00382">
    <property type="entry name" value="AAA"/>
    <property type="match status" value="1"/>
</dbReference>
<dbReference type="PROSITE" id="PS00211">
    <property type="entry name" value="ABC_TRANSPORTER_1"/>
    <property type="match status" value="1"/>
</dbReference>
<organism evidence="5 6">
    <name type="scientific">Candidatus Caccalectryoclostridium excrementigallinarum</name>
    <dbReference type="NCBI Taxonomy" id="2840710"/>
    <lineage>
        <taxon>Bacteria</taxon>
        <taxon>Bacillati</taxon>
        <taxon>Bacillota</taxon>
        <taxon>Clostridia</taxon>
        <taxon>Christensenellales</taxon>
        <taxon>Christensenellaceae</taxon>
        <taxon>Christensenellaceae incertae sedis</taxon>
        <taxon>Candidatus Caccalectryoclostridium</taxon>
    </lineage>
</organism>
<gene>
    <name evidence="5" type="ORF">IAB07_06335</name>
</gene>
<keyword evidence="1" id="KW-0813">Transport</keyword>
<proteinExistence type="predicted"/>
<evidence type="ECO:0000259" key="4">
    <source>
        <dbReference type="PROSITE" id="PS50893"/>
    </source>
</evidence>
<evidence type="ECO:0000256" key="2">
    <source>
        <dbReference type="ARBA" id="ARBA00022741"/>
    </source>
</evidence>
<dbReference type="Pfam" id="PF00005">
    <property type="entry name" value="ABC_tran"/>
    <property type="match status" value="1"/>
</dbReference>
<dbReference type="GO" id="GO:0016887">
    <property type="term" value="F:ATP hydrolysis activity"/>
    <property type="evidence" value="ECO:0007669"/>
    <property type="project" value="InterPro"/>
</dbReference>
<dbReference type="EMBL" id="DVNJ01000032">
    <property type="protein sequence ID" value="HIU63366.1"/>
    <property type="molecule type" value="Genomic_DNA"/>
</dbReference>
<dbReference type="Proteomes" id="UP000824145">
    <property type="component" value="Unassembled WGS sequence"/>
</dbReference>
<dbReference type="PANTHER" id="PTHR42788:SF13">
    <property type="entry name" value="ALIPHATIC SULFONATES IMPORT ATP-BINDING PROTEIN SSUB"/>
    <property type="match status" value="1"/>
</dbReference>
<reference evidence="5" key="2">
    <citation type="journal article" date="2021" name="PeerJ">
        <title>Extensive microbial diversity within the chicken gut microbiome revealed by metagenomics and culture.</title>
        <authorList>
            <person name="Gilroy R."/>
            <person name="Ravi A."/>
            <person name="Getino M."/>
            <person name="Pursley I."/>
            <person name="Horton D.L."/>
            <person name="Alikhan N.F."/>
            <person name="Baker D."/>
            <person name="Gharbi K."/>
            <person name="Hall N."/>
            <person name="Watson M."/>
            <person name="Adriaenssens E.M."/>
            <person name="Foster-Nyarko E."/>
            <person name="Jarju S."/>
            <person name="Secka A."/>
            <person name="Antonio M."/>
            <person name="Oren A."/>
            <person name="Chaudhuri R.R."/>
            <person name="La Ragione R."/>
            <person name="Hildebrand F."/>
            <person name="Pallen M.J."/>
        </authorList>
    </citation>
    <scope>NUCLEOTIDE SEQUENCE</scope>
    <source>
        <strain evidence="5">9366</strain>
    </source>
</reference>
<accession>A0A9D1SKB7</accession>
<keyword evidence="2" id="KW-0547">Nucleotide-binding</keyword>
<dbReference type="GO" id="GO:0005524">
    <property type="term" value="F:ATP binding"/>
    <property type="evidence" value="ECO:0007669"/>
    <property type="project" value="UniProtKB-KW"/>
</dbReference>
<evidence type="ECO:0000313" key="5">
    <source>
        <dbReference type="EMBL" id="HIU63366.1"/>
    </source>
</evidence>
<dbReference type="PROSITE" id="PS50893">
    <property type="entry name" value="ABC_TRANSPORTER_2"/>
    <property type="match status" value="1"/>
</dbReference>
<name>A0A9D1SKB7_9FIRM</name>
<dbReference type="AlphaFoldDB" id="A0A9D1SKB7"/>
<sequence length="230" mass="24855">MLKISSLCVSYEDKIVFQDFQLDVEEHTTLCIMGRSGCGKSTLLNCVAGLVPYAGEIEGFGSCGYVFQESRLIPSMSVLENVEFVLRGEKGDVRRRAEKALGEAGVLHLKDKYPTRISGGEASRAALARALAYGAQTLLLDEPFRALDIGIKRGIIKSMVGAGMYGANVLFVTHDVEEALMCADRVIVLGGSPCNIILDLSLPSPRCGRRVDDAKINAARERVIEALSAE</sequence>
<dbReference type="InterPro" id="IPR017871">
    <property type="entry name" value="ABC_transporter-like_CS"/>
</dbReference>
<dbReference type="InterPro" id="IPR003593">
    <property type="entry name" value="AAA+_ATPase"/>
</dbReference>
<comment type="caution">
    <text evidence="5">The sequence shown here is derived from an EMBL/GenBank/DDBJ whole genome shotgun (WGS) entry which is preliminary data.</text>
</comment>
<dbReference type="InterPro" id="IPR003439">
    <property type="entry name" value="ABC_transporter-like_ATP-bd"/>
</dbReference>
<dbReference type="PANTHER" id="PTHR42788">
    <property type="entry name" value="TAURINE IMPORT ATP-BINDING PROTEIN-RELATED"/>
    <property type="match status" value="1"/>
</dbReference>